<sequence length="163" mass="18526">MLFHFLPLSYPFSLTFKWREGIPIHIGQADIQFSSPGTALARDQSSVLLPIPHHKFQPPLLNLSTMFFQLLPHSEEEMILSNLWVDHPLSPTLDTYVETKAFLRMTMEFGPSGMACGRVKTNGGSAFRSMPPDLYAARVLLCFEVPAYAWNCLQKPQTPRLCW</sequence>
<dbReference type="Proteomes" id="UP001367508">
    <property type="component" value="Unassembled WGS sequence"/>
</dbReference>
<evidence type="ECO:0000313" key="2">
    <source>
        <dbReference type="Proteomes" id="UP001367508"/>
    </source>
</evidence>
<keyword evidence="2" id="KW-1185">Reference proteome</keyword>
<dbReference type="EMBL" id="JAYMYQ010000002">
    <property type="protein sequence ID" value="KAK7350072.1"/>
    <property type="molecule type" value="Genomic_DNA"/>
</dbReference>
<proteinExistence type="predicted"/>
<comment type="caution">
    <text evidence="1">The sequence shown here is derived from an EMBL/GenBank/DDBJ whole genome shotgun (WGS) entry which is preliminary data.</text>
</comment>
<gene>
    <name evidence="1" type="ORF">VNO77_08159</name>
</gene>
<organism evidence="1 2">
    <name type="scientific">Canavalia gladiata</name>
    <name type="common">Sword bean</name>
    <name type="synonym">Dolichos gladiatus</name>
    <dbReference type="NCBI Taxonomy" id="3824"/>
    <lineage>
        <taxon>Eukaryota</taxon>
        <taxon>Viridiplantae</taxon>
        <taxon>Streptophyta</taxon>
        <taxon>Embryophyta</taxon>
        <taxon>Tracheophyta</taxon>
        <taxon>Spermatophyta</taxon>
        <taxon>Magnoliopsida</taxon>
        <taxon>eudicotyledons</taxon>
        <taxon>Gunneridae</taxon>
        <taxon>Pentapetalae</taxon>
        <taxon>rosids</taxon>
        <taxon>fabids</taxon>
        <taxon>Fabales</taxon>
        <taxon>Fabaceae</taxon>
        <taxon>Papilionoideae</taxon>
        <taxon>50 kb inversion clade</taxon>
        <taxon>NPAAA clade</taxon>
        <taxon>indigoferoid/millettioid clade</taxon>
        <taxon>Phaseoleae</taxon>
        <taxon>Canavalia</taxon>
    </lineage>
</organism>
<protein>
    <submittedName>
        <fullName evidence="1">Uncharacterized protein</fullName>
    </submittedName>
</protein>
<dbReference type="AlphaFoldDB" id="A0AAN9QW42"/>
<accession>A0AAN9QW42</accession>
<evidence type="ECO:0000313" key="1">
    <source>
        <dbReference type="EMBL" id="KAK7350072.1"/>
    </source>
</evidence>
<name>A0AAN9QW42_CANGL</name>
<reference evidence="1 2" key="1">
    <citation type="submission" date="2024-01" db="EMBL/GenBank/DDBJ databases">
        <title>The genomes of 5 underutilized Papilionoideae crops provide insights into root nodulation and disease resistanc.</title>
        <authorList>
            <person name="Jiang F."/>
        </authorList>
    </citation>
    <scope>NUCLEOTIDE SEQUENCE [LARGE SCALE GENOMIC DNA]</scope>
    <source>
        <strain evidence="1">LVBAO_FW01</strain>
        <tissue evidence="1">Leaves</tissue>
    </source>
</reference>